<evidence type="ECO:0000313" key="3">
    <source>
        <dbReference type="Proteomes" id="UP000323521"/>
    </source>
</evidence>
<proteinExistence type="predicted"/>
<dbReference type="Proteomes" id="UP000323521">
    <property type="component" value="Chromosome"/>
</dbReference>
<evidence type="ECO:0000313" key="2">
    <source>
        <dbReference type="EMBL" id="ATW27061.1"/>
    </source>
</evidence>
<protein>
    <submittedName>
        <fullName evidence="2">Uncharacterized protein</fullName>
    </submittedName>
</protein>
<feature type="region of interest" description="Disordered" evidence="1">
    <location>
        <begin position="106"/>
        <end position="214"/>
    </location>
</feature>
<accession>A0A3G1KX94</accession>
<sequence>MSISSVNNNSWLSYLTNYTSKTNKTSASINVSALTQLISSTDQQSSVLLSNTDGDTVQLSTQAINMNSASVSEENNMEDLINKIADGSASDEEIEEFTSLIKEGFEKMPAPPPPAQDADSDSSEIEDLINKVVDDSASEEDIKELATKMKEHAEKMPAPPGKDSDSATSEIEDLISKITDGSASEEDIQELATKMKEHAEKRSSMGTGTLDSLG</sequence>
<keyword evidence="3" id="KW-1185">Reference proteome</keyword>
<gene>
    <name evidence="2" type="ORF">DCMF_21905</name>
</gene>
<feature type="compositionally biased region" description="Polar residues" evidence="1">
    <location>
        <begin position="204"/>
        <end position="214"/>
    </location>
</feature>
<name>A0A3G1KX94_FORW1</name>
<feature type="compositionally biased region" description="Basic and acidic residues" evidence="1">
    <location>
        <begin position="193"/>
        <end position="203"/>
    </location>
</feature>
<evidence type="ECO:0000256" key="1">
    <source>
        <dbReference type="SAM" id="MobiDB-lite"/>
    </source>
</evidence>
<dbReference type="RefSeq" id="WP_148136398.1">
    <property type="nucleotide sequence ID" value="NZ_CP017634.1"/>
</dbReference>
<feature type="compositionally biased region" description="Acidic residues" evidence="1">
    <location>
        <begin position="118"/>
        <end position="127"/>
    </location>
</feature>
<dbReference type="AlphaFoldDB" id="A0A3G1KX94"/>
<feature type="compositionally biased region" description="Basic and acidic residues" evidence="1">
    <location>
        <begin position="143"/>
        <end position="155"/>
    </location>
</feature>
<organism evidence="2 3">
    <name type="scientific">Formimonas warabiya</name>
    <dbReference type="NCBI Taxonomy" id="1761012"/>
    <lineage>
        <taxon>Bacteria</taxon>
        <taxon>Bacillati</taxon>
        <taxon>Bacillota</taxon>
        <taxon>Clostridia</taxon>
        <taxon>Eubacteriales</taxon>
        <taxon>Peptococcaceae</taxon>
        <taxon>Candidatus Formimonas</taxon>
    </lineage>
</organism>
<dbReference type="EMBL" id="CP017634">
    <property type="protein sequence ID" value="ATW27061.1"/>
    <property type="molecule type" value="Genomic_DNA"/>
</dbReference>
<dbReference type="KEGG" id="fwa:DCMF_21905"/>
<reference evidence="2 3" key="1">
    <citation type="submission" date="2016-10" db="EMBL/GenBank/DDBJ databases">
        <title>Complete Genome Sequence of Peptococcaceae strain DCMF.</title>
        <authorList>
            <person name="Edwards R.J."/>
            <person name="Holland S.I."/>
            <person name="Deshpande N.P."/>
            <person name="Wong Y.K."/>
            <person name="Ertan H."/>
            <person name="Manefield M."/>
            <person name="Russell T.L."/>
            <person name="Lee M.J."/>
        </authorList>
    </citation>
    <scope>NUCLEOTIDE SEQUENCE [LARGE SCALE GENOMIC DNA]</scope>
    <source>
        <strain evidence="2 3">DCMF</strain>
    </source>
</reference>